<gene>
    <name evidence="3" type="ORF">EG028_26755</name>
</gene>
<dbReference type="InterPro" id="IPR029063">
    <property type="entry name" value="SAM-dependent_MTases_sf"/>
</dbReference>
<dbReference type="AlphaFoldDB" id="A0A3N4M9U3"/>
<organism evidence="3 4">
    <name type="scientific">Chitinophaga barathri</name>
    <dbReference type="NCBI Taxonomy" id="1647451"/>
    <lineage>
        <taxon>Bacteria</taxon>
        <taxon>Pseudomonadati</taxon>
        <taxon>Bacteroidota</taxon>
        <taxon>Chitinophagia</taxon>
        <taxon>Chitinophagales</taxon>
        <taxon>Chitinophagaceae</taxon>
        <taxon>Chitinophaga</taxon>
    </lineage>
</organism>
<dbReference type="Pfam" id="PF13649">
    <property type="entry name" value="Methyltransf_25"/>
    <property type="match status" value="1"/>
</dbReference>
<keyword evidence="1" id="KW-0812">Transmembrane</keyword>
<dbReference type="GO" id="GO:0032259">
    <property type="term" value="P:methylation"/>
    <property type="evidence" value="ECO:0007669"/>
    <property type="project" value="UniProtKB-KW"/>
</dbReference>
<accession>A0A3N4M9U3</accession>
<dbReference type="Gene3D" id="3.40.50.150">
    <property type="entry name" value="Vaccinia Virus protein VP39"/>
    <property type="match status" value="1"/>
</dbReference>
<evidence type="ECO:0000313" key="3">
    <source>
        <dbReference type="EMBL" id="RPD38117.1"/>
    </source>
</evidence>
<feature type="transmembrane region" description="Helical" evidence="1">
    <location>
        <begin position="6"/>
        <end position="23"/>
    </location>
</feature>
<keyword evidence="1" id="KW-1133">Transmembrane helix</keyword>
<evidence type="ECO:0000256" key="1">
    <source>
        <dbReference type="SAM" id="Phobius"/>
    </source>
</evidence>
<evidence type="ECO:0000259" key="2">
    <source>
        <dbReference type="Pfam" id="PF13649"/>
    </source>
</evidence>
<dbReference type="SUPFAM" id="SSF53335">
    <property type="entry name" value="S-adenosyl-L-methionine-dependent methyltransferases"/>
    <property type="match status" value="1"/>
</dbReference>
<keyword evidence="1" id="KW-0472">Membrane</keyword>
<protein>
    <submittedName>
        <fullName evidence="3">Class I SAM-dependent methyltransferase</fullName>
    </submittedName>
</protein>
<proteinExistence type="predicted"/>
<dbReference type="OrthoDB" id="9780095at2"/>
<sequence>MKYIIHFLYVAWYWDMALAFFIVKREIAGERKYRINTTGTDNLKGIMPAEERVHATMYEPVNYFTAEWLMDRVTEEEKKTGFLDVGCGKGRVLAIASAYGFASVTGIEISPRLIKAIPPDRCTIHCIDARHYDIPDHIGVIFLFNPFDEIVMKAFIGKVMESLRRNSRPMKVLYANPRCRQLWLDAGFEETEAVVKMTFLQGCVLEKKGDPEEKIQGSTSR</sequence>
<dbReference type="EMBL" id="RMBX01000018">
    <property type="protein sequence ID" value="RPD38117.1"/>
    <property type="molecule type" value="Genomic_DNA"/>
</dbReference>
<name>A0A3N4M9U3_9BACT</name>
<reference evidence="4" key="1">
    <citation type="submission" date="2018-11" db="EMBL/GenBank/DDBJ databases">
        <title>Chitinophaga lutea sp.nov., isolate from arsenic contaminated soil.</title>
        <authorList>
            <person name="Zong Y."/>
        </authorList>
    </citation>
    <scope>NUCLEOTIDE SEQUENCE [LARGE SCALE GENOMIC DNA]</scope>
    <source>
        <strain evidence="4">YLT18</strain>
    </source>
</reference>
<dbReference type="CDD" id="cd02440">
    <property type="entry name" value="AdoMet_MTases"/>
    <property type="match status" value="1"/>
</dbReference>
<dbReference type="GO" id="GO:0008168">
    <property type="term" value="F:methyltransferase activity"/>
    <property type="evidence" value="ECO:0007669"/>
    <property type="project" value="UniProtKB-KW"/>
</dbReference>
<keyword evidence="3" id="KW-0489">Methyltransferase</keyword>
<feature type="domain" description="Methyltransferase" evidence="2">
    <location>
        <begin position="83"/>
        <end position="164"/>
    </location>
</feature>
<keyword evidence="4" id="KW-1185">Reference proteome</keyword>
<comment type="caution">
    <text evidence="3">The sequence shown here is derived from an EMBL/GenBank/DDBJ whole genome shotgun (WGS) entry which is preliminary data.</text>
</comment>
<dbReference type="RefSeq" id="WP_120519250.1">
    <property type="nucleotide sequence ID" value="NZ_QXZY01000017.1"/>
</dbReference>
<keyword evidence="3" id="KW-0808">Transferase</keyword>
<evidence type="ECO:0000313" key="4">
    <source>
        <dbReference type="Proteomes" id="UP000279089"/>
    </source>
</evidence>
<dbReference type="Proteomes" id="UP000279089">
    <property type="component" value="Unassembled WGS sequence"/>
</dbReference>
<dbReference type="InterPro" id="IPR041698">
    <property type="entry name" value="Methyltransf_25"/>
</dbReference>